<dbReference type="RefSeq" id="WP_380062122.1">
    <property type="nucleotide sequence ID" value="NZ_JBHSEI010000008.1"/>
</dbReference>
<accession>A0ABV9ICD7</accession>
<keyword evidence="6" id="KW-1185">Reference proteome</keyword>
<organism evidence="5 6">
    <name type="scientific">Deinococcus hohokamensis</name>
    <dbReference type="NCBI Taxonomy" id="309883"/>
    <lineage>
        <taxon>Bacteria</taxon>
        <taxon>Thermotogati</taxon>
        <taxon>Deinococcota</taxon>
        <taxon>Deinococci</taxon>
        <taxon>Deinococcales</taxon>
        <taxon>Deinococcaceae</taxon>
        <taxon>Deinococcus</taxon>
    </lineage>
</organism>
<dbReference type="Proteomes" id="UP001595952">
    <property type="component" value="Unassembled WGS sequence"/>
</dbReference>
<evidence type="ECO:0000256" key="4">
    <source>
        <dbReference type="SAM" id="SignalP"/>
    </source>
</evidence>
<dbReference type="PROSITE" id="PS01037">
    <property type="entry name" value="SBP_BACTERIAL_1"/>
    <property type="match status" value="1"/>
</dbReference>
<dbReference type="EMBL" id="JBHSEI010000008">
    <property type="protein sequence ID" value="MFC4639124.1"/>
    <property type="molecule type" value="Genomic_DNA"/>
</dbReference>
<evidence type="ECO:0000256" key="1">
    <source>
        <dbReference type="ARBA" id="ARBA00008520"/>
    </source>
</evidence>
<dbReference type="SUPFAM" id="SSF53850">
    <property type="entry name" value="Periplasmic binding protein-like II"/>
    <property type="match status" value="1"/>
</dbReference>
<protein>
    <submittedName>
        <fullName evidence="5">ABC transporter substrate-binding protein</fullName>
    </submittedName>
</protein>
<dbReference type="InterPro" id="IPR006059">
    <property type="entry name" value="SBP"/>
</dbReference>
<comment type="caution">
    <text evidence="5">The sequence shown here is derived from an EMBL/GenBank/DDBJ whole genome shotgun (WGS) entry which is preliminary data.</text>
</comment>
<keyword evidence="3 4" id="KW-0732">Signal</keyword>
<name>A0ABV9ICD7_9DEIO</name>
<feature type="chain" id="PRO_5047539625" evidence="4">
    <location>
        <begin position="18"/>
        <end position="433"/>
    </location>
</feature>
<feature type="signal peptide" evidence="4">
    <location>
        <begin position="1"/>
        <end position="17"/>
    </location>
</feature>
<evidence type="ECO:0000313" key="6">
    <source>
        <dbReference type="Proteomes" id="UP001595952"/>
    </source>
</evidence>
<reference evidence="6" key="1">
    <citation type="journal article" date="2019" name="Int. J. Syst. Evol. Microbiol.">
        <title>The Global Catalogue of Microorganisms (GCM) 10K type strain sequencing project: providing services to taxonomists for standard genome sequencing and annotation.</title>
        <authorList>
            <consortium name="The Broad Institute Genomics Platform"/>
            <consortium name="The Broad Institute Genome Sequencing Center for Infectious Disease"/>
            <person name="Wu L."/>
            <person name="Ma J."/>
        </authorList>
    </citation>
    <scope>NUCLEOTIDE SEQUENCE [LARGE SCALE GENOMIC DNA]</scope>
    <source>
        <strain evidence="6">CCUG 55995</strain>
    </source>
</reference>
<gene>
    <name evidence="5" type="ORF">ACFO0D_12320</name>
</gene>
<evidence type="ECO:0000256" key="3">
    <source>
        <dbReference type="ARBA" id="ARBA00022729"/>
    </source>
</evidence>
<comment type="similarity">
    <text evidence="1">Belongs to the bacterial solute-binding protein 1 family.</text>
</comment>
<dbReference type="PANTHER" id="PTHR30061:SF50">
    <property type="entry name" value="MALTOSE_MALTODEXTRIN-BINDING PERIPLASMIC PROTEIN"/>
    <property type="match status" value="1"/>
</dbReference>
<dbReference type="Pfam" id="PF13416">
    <property type="entry name" value="SBP_bac_8"/>
    <property type="match status" value="1"/>
</dbReference>
<proteinExistence type="inferred from homology"/>
<dbReference type="InterPro" id="IPR006061">
    <property type="entry name" value="SBP_1_CS"/>
</dbReference>
<dbReference type="PANTHER" id="PTHR30061">
    <property type="entry name" value="MALTOSE-BINDING PERIPLASMIC PROTEIN"/>
    <property type="match status" value="1"/>
</dbReference>
<evidence type="ECO:0000256" key="2">
    <source>
        <dbReference type="ARBA" id="ARBA00022448"/>
    </source>
</evidence>
<evidence type="ECO:0000313" key="5">
    <source>
        <dbReference type="EMBL" id="MFC4639124.1"/>
    </source>
</evidence>
<dbReference type="CDD" id="cd14748">
    <property type="entry name" value="PBP2_UgpB"/>
    <property type="match status" value="1"/>
</dbReference>
<dbReference type="Gene3D" id="3.40.190.10">
    <property type="entry name" value="Periplasmic binding protein-like II"/>
    <property type="match status" value="1"/>
</dbReference>
<keyword evidence="2" id="KW-0813">Transport</keyword>
<sequence length="433" mass="47343">MTSTTLLAFLALGTAQAQTYSGPKVTLTFLHGFTGPDRPVMESLVKKFNETHPTIQIRAQAQPWATTWQQLPSLVASGRAPDIAVINEDQITGFIARGAVSPLTAAEMKSAAIDKTRFFGPLFQTADYKGQSYGVPISSVAYVMFYNKDLMKKVGLDPNKPPRTRAEFLAAAQKCTVDKNGKNATQAGFDPKNLDTWGVSLYNNWVGARAAYAAILQNGGAMVDKNQNAAFNSPQAVSAVQFMVDLVQKHRVARPNSTEEAELAAFSQGKVCMFPSGQWYLDRFEQQKMNFGVTFMPRVGGTVRDAAWGGSSHLTLPKQRAGYDANKRRAALVFMSWLSQPAQNLTWTSTGSLPTQAAVAKNAQFEKAAINGVFDRLNSVYATSGYPWVGQVMAPFDQAWEAAYLGKKPVTQALNDGVREANKQIEQARKNFK</sequence>